<reference evidence="2 3" key="1">
    <citation type="journal article" date="2024" name="IMA Fungus">
        <title>Apiospora arundinis, a panoply of carbohydrate-active enzymes and secondary metabolites.</title>
        <authorList>
            <person name="Sorensen T."/>
            <person name="Petersen C."/>
            <person name="Muurmann A.T."/>
            <person name="Christiansen J.V."/>
            <person name="Brundto M.L."/>
            <person name="Overgaard C.K."/>
            <person name="Boysen A.T."/>
            <person name="Wollenberg R.D."/>
            <person name="Larsen T.O."/>
            <person name="Sorensen J.L."/>
            <person name="Nielsen K.L."/>
            <person name="Sondergaard T.E."/>
        </authorList>
    </citation>
    <scope>NUCLEOTIDE SEQUENCE [LARGE SCALE GENOMIC DNA]</scope>
    <source>
        <strain evidence="2 3">AAU 773</strain>
    </source>
</reference>
<gene>
    <name evidence="2" type="ORF">PGQ11_009085</name>
</gene>
<protein>
    <submittedName>
        <fullName evidence="2">Zinc finger protein-domain-containing protein</fullName>
    </submittedName>
</protein>
<dbReference type="Proteomes" id="UP001390339">
    <property type="component" value="Unassembled WGS sequence"/>
</dbReference>
<dbReference type="Pfam" id="PF12417">
    <property type="entry name" value="DUF3669"/>
    <property type="match status" value="1"/>
</dbReference>
<evidence type="ECO:0000313" key="2">
    <source>
        <dbReference type="EMBL" id="KAK8862850.1"/>
    </source>
</evidence>
<organism evidence="2 3">
    <name type="scientific">Apiospora arundinis</name>
    <dbReference type="NCBI Taxonomy" id="335852"/>
    <lineage>
        <taxon>Eukaryota</taxon>
        <taxon>Fungi</taxon>
        <taxon>Dikarya</taxon>
        <taxon>Ascomycota</taxon>
        <taxon>Pezizomycotina</taxon>
        <taxon>Sordariomycetes</taxon>
        <taxon>Xylariomycetidae</taxon>
        <taxon>Amphisphaeriales</taxon>
        <taxon>Apiosporaceae</taxon>
        <taxon>Apiospora</taxon>
    </lineage>
</organism>
<dbReference type="PANTHER" id="PTHR40780">
    <property type="entry name" value="DUF3669 DOMAIN-CONTAINING PROTEIN"/>
    <property type="match status" value="1"/>
</dbReference>
<dbReference type="EMBL" id="JAPCWZ010000005">
    <property type="protein sequence ID" value="KAK8862850.1"/>
    <property type="molecule type" value="Genomic_DNA"/>
</dbReference>
<sequence>MCKPAHSKPLAALLRLLRKCLGQFSRRTLGGISIDGGPGRSLLNDFQIHQSILYALPGCPQELTTVIVPKCYAFIPNDYPGWQDGKVLVRFPPGYAACNTLITERIPPMSESVRHRIIKKLCPQTATSLPEQIKADNKNYDCLVRPSLGRGKHGRGRSRLSFFSLRNYPLHLDQMEELGLRPQNYSSAMAKALAFLYWVAKIDANDIEFVLAPPSHNSTDRARFMSDFLGSYSLWILDSDCCRPMSLDDAGVERAARAFLRNDPFYPRPGRTKMEGSGNSSEPCS</sequence>
<evidence type="ECO:0000259" key="1">
    <source>
        <dbReference type="Pfam" id="PF12417"/>
    </source>
</evidence>
<comment type="caution">
    <text evidence="2">The sequence shown here is derived from an EMBL/GenBank/DDBJ whole genome shotgun (WGS) entry which is preliminary data.</text>
</comment>
<dbReference type="PANTHER" id="PTHR40780:SF3">
    <property type="entry name" value="DUF3669 DOMAIN-CONTAINING PROTEIN"/>
    <property type="match status" value="1"/>
</dbReference>
<name>A0ABR2II42_9PEZI</name>
<proteinExistence type="predicted"/>
<accession>A0ABR2II42</accession>
<dbReference type="InterPro" id="IPR022137">
    <property type="entry name" value="Znf_prot_DUF3669"/>
</dbReference>
<feature type="domain" description="DUF3669" evidence="1">
    <location>
        <begin position="234"/>
        <end position="273"/>
    </location>
</feature>
<keyword evidence="3" id="KW-1185">Reference proteome</keyword>
<evidence type="ECO:0000313" key="3">
    <source>
        <dbReference type="Proteomes" id="UP001390339"/>
    </source>
</evidence>